<proteinExistence type="predicted"/>
<protein>
    <submittedName>
        <fullName evidence="1">Uncharacterized protein</fullName>
    </submittedName>
</protein>
<dbReference type="EMBL" id="MQUA01000013">
    <property type="protein sequence ID" value="PQB06731.1"/>
    <property type="molecule type" value="Genomic_DNA"/>
</dbReference>
<dbReference type="Proteomes" id="UP000239522">
    <property type="component" value="Unassembled WGS sequence"/>
</dbReference>
<name>A0A2S7KVR9_9FLAO</name>
<sequence>MFVEALEGSLILYLDFENEQILKAHSHRFETFFRTVVERGLAFMQRRLIDSLTLTVEERHEQFTEKYPEFLQRISKFPVCLALRDHNLIIKKRTLIKPP</sequence>
<evidence type="ECO:0000313" key="1">
    <source>
        <dbReference type="EMBL" id="PQB06731.1"/>
    </source>
</evidence>
<keyword evidence="2" id="KW-1185">Reference proteome</keyword>
<reference evidence="1 2" key="1">
    <citation type="submission" date="2016-11" db="EMBL/GenBank/DDBJ databases">
        <title>Trade-off between light-utilization and light-protection in marine flavobacteria.</title>
        <authorList>
            <person name="Kumagai Y."/>
        </authorList>
    </citation>
    <scope>NUCLEOTIDE SEQUENCE [LARGE SCALE GENOMIC DNA]</scope>
    <source>
        <strain evidence="1 2">ATCC 700397</strain>
    </source>
</reference>
<dbReference type="AlphaFoldDB" id="A0A2S7KVR9"/>
<organism evidence="1 2">
    <name type="scientific">Polaribacter filamentus</name>
    <dbReference type="NCBI Taxonomy" id="53483"/>
    <lineage>
        <taxon>Bacteria</taxon>
        <taxon>Pseudomonadati</taxon>
        <taxon>Bacteroidota</taxon>
        <taxon>Flavobacteriia</taxon>
        <taxon>Flavobacteriales</taxon>
        <taxon>Flavobacteriaceae</taxon>
    </lineage>
</organism>
<dbReference type="OrthoDB" id="1092431at2"/>
<comment type="caution">
    <text evidence="1">The sequence shown here is derived from an EMBL/GenBank/DDBJ whole genome shotgun (WGS) entry which is preliminary data.</text>
</comment>
<dbReference type="RefSeq" id="WP_104808980.1">
    <property type="nucleotide sequence ID" value="NZ_MQUA01000013.1"/>
</dbReference>
<gene>
    <name evidence="1" type="ORF">BST83_05860</name>
</gene>
<accession>A0A2S7KVR9</accession>
<evidence type="ECO:0000313" key="2">
    <source>
        <dbReference type="Proteomes" id="UP000239522"/>
    </source>
</evidence>